<dbReference type="RefSeq" id="WP_088156740.1">
    <property type="nucleotide sequence ID" value="NZ_NHON01000116.1"/>
</dbReference>
<keyword evidence="2" id="KW-1185">Reference proteome</keyword>
<dbReference type="EMBL" id="NHON01000116">
    <property type="protein sequence ID" value="OWJ59832.1"/>
    <property type="molecule type" value="Genomic_DNA"/>
</dbReference>
<proteinExistence type="predicted"/>
<gene>
    <name evidence="1" type="ORF">BWR60_32125</name>
</gene>
<dbReference type="AlphaFoldDB" id="A0A211Z3J3"/>
<reference evidence="2" key="1">
    <citation type="submission" date="2017-05" db="EMBL/GenBank/DDBJ databases">
        <authorList>
            <person name="Macchi M."/>
            <person name="Festa S."/>
            <person name="Coppotelli B.M."/>
            <person name="Morelli I.S."/>
        </authorList>
    </citation>
    <scope>NUCLEOTIDE SEQUENCE [LARGE SCALE GENOMIC DNA]</scope>
    <source>
        <strain evidence="2">I</strain>
    </source>
</reference>
<protein>
    <submittedName>
        <fullName evidence="1">Uncharacterized protein</fullName>
    </submittedName>
</protein>
<dbReference type="OrthoDB" id="8420379at2"/>
<accession>A0A211Z3J3</accession>
<evidence type="ECO:0000313" key="2">
    <source>
        <dbReference type="Proteomes" id="UP000196655"/>
    </source>
</evidence>
<dbReference type="Proteomes" id="UP000196655">
    <property type="component" value="Unassembled WGS sequence"/>
</dbReference>
<evidence type="ECO:0000313" key="1">
    <source>
        <dbReference type="EMBL" id="OWJ59832.1"/>
    </source>
</evidence>
<name>A0A211Z3J3_9PROT</name>
<comment type="caution">
    <text evidence="1">The sequence shown here is derived from an EMBL/GenBank/DDBJ whole genome shotgun (WGS) entry which is preliminary data.</text>
</comment>
<organism evidence="1 2">
    <name type="scientific">Inquilinus limosus</name>
    <dbReference type="NCBI Taxonomy" id="171674"/>
    <lineage>
        <taxon>Bacteria</taxon>
        <taxon>Pseudomonadati</taxon>
        <taxon>Pseudomonadota</taxon>
        <taxon>Alphaproteobacteria</taxon>
        <taxon>Rhodospirillales</taxon>
        <taxon>Rhodospirillaceae</taxon>
        <taxon>Inquilinus</taxon>
    </lineage>
</organism>
<sequence length="136" mass="14960">MTYPGRRLPFAVEHGRAGEMPPRHVSRLSDSRIILGGVGALRLPSEIRFAGEGPVWRNDDLFAKLAALNAQDIPFAVQPREMAGPDALMAWWQETGRLAVSFRAISWTGPDRWLVTTVELPVMGLLGWTGPTPFGP</sequence>